<accession>A0A921JHC6</accession>
<dbReference type="PANTHER" id="PTHR44858:SF1">
    <property type="entry name" value="UDP-N-ACETYLGLUCOSAMINE--PEPTIDE N-ACETYLGLUCOSAMINYLTRANSFERASE SPINDLY-RELATED"/>
    <property type="match status" value="1"/>
</dbReference>
<protein>
    <submittedName>
        <fullName evidence="5">Tetratricopeptide repeat protein</fullName>
    </submittedName>
</protein>
<sequence length="538" mass="59249">MKLQSLLTAGVLAAVLLTSSAEAYAQSISRSGREMQQATMKAYDKLIAENPKDFKTLYSRGNGYYRQNQFGKALNDVNAAIQAAPDTDKGFLFDAYSLRAGIYEQLGKYSEALADYRKALTYSPDDYATMYQIGNLEFEKGDYAAAKADYKALQKLNPRSQEAQFGLARVAIKEGDIAAAQKLCARAVELDPSHAVSYMRRASVYRMMGNNADAVDDYAMALQLDRSVMPAALREMAELACDDYAAVMTGLQNTIDKGPRNGVMYYIRGMIAKAHFHYLPAIADFTYIDTNNLLNLPSIYTELAECYYNLGRYAEALEKADYAIGSSSHNRDAYVIKSLIKSAQGAYKAAVENADKAIAKDQAYAPAFIAKGVAQQGMGLYPEASAAFGSALQADGRYPVYYFYRGDVLRSHLNMPEQAKQFYGDVLKMDYPAGQVASLKGFAHLMLGDLAEGDAWIDGLTAAGVKDNDGEIAYYAACYWAQRGDKEKAFKYMEDALKKGYASYHNWTKAMDGGINVAPLRGDARFDALLDSYGNLFK</sequence>
<evidence type="ECO:0000256" key="1">
    <source>
        <dbReference type="ARBA" id="ARBA00022737"/>
    </source>
</evidence>
<dbReference type="SUPFAM" id="SSF48452">
    <property type="entry name" value="TPR-like"/>
    <property type="match status" value="2"/>
</dbReference>
<feature type="repeat" description="TPR" evidence="3">
    <location>
        <begin position="54"/>
        <end position="87"/>
    </location>
</feature>
<feature type="signal peptide" evidence="4">
    <location>
        <begin position="1"/>
        <end position="25"/>
    </location>
</feature>
<dbReference type="GO" id="GO:0046813">
    <property type="term" value="P:receptor-mediated virion attachment to host cell"/>
    <property type="evidence" value="ECO:0007669"/>
    <property type="project" value="TreeGrafter"/>
</dbReference>
<evidence type="ECO:0000313" key="6">
    <source>
        <dbReference type="Proteomes" id="UP000711407"/>
    </source>
</evidence>
<feature type="repeat" description="TPR" evidence="3">
    <location>
        <begin position="127"/>
        <end position="160"/>
    </location>
</feature>
<feature type="repeat" description="TPR" evidence="3">
    <location>
        <begin position="195"/>
        <end position="228"/>
    </location>
</feature>
<reference evidence="5" key="2">
    <citation type="submission" date="2021-09" db="EMBL/GenBank/DDBJ databases">
        <authorList>
            <person name="Gilroy R."/>
        </authorList>
    </citation>
    <scope>NUCLEOTIDE SEQUENCE</scope>
    <source>
        <strain evidence="5">4100</strain>
    </source>
</reference>
<reference evidence="5" key="1">
    <citation type="journal article" date="2021" name="PeerJ">
        <title>Extensive microbial diversity within the chicken gut microbiome revealed by metagenomics and culture.</title>
        <authorList>
            <person name="Gilroy R."/>
            <person name="Ravi A."/>
            <person name="Getino M."/>
            <person name="Pursley I."/>
            <person name="Horton D.L."/>
            <person name="Alikhan N.F."/>
            <person name="Baker D."/>
            <person name="Gharbi K."/>
            <person name="Hall N."/>
            <person name="Watson M."/>
            <person name="Adriaenssens E.M."/>
            <person name="Foster-Nyarko E."/>
            <person name="Jarju S."/>
            <person name="Secka A."/>
            <person name="Antonio M."/>
            <person name="Oren A."/>
            <person name="Chaudhuri R.R."/>
            <person name="La Ragione R."/>
            <person name="Hildebrand F."/>
            <person name="Pallen M.J."/>
        </authorList>
    </citation>
    <scope>NUCLEOTIDE SEQUENCE</scope>
    <source>
        <strain evidence="5">4100</strain>
    </source>
</reference>
<feature type="chain" id="PRO_5037609392" evidence="4">
    <location>
        <begin position="26"/>
        <end position="538"/>
    </location>
</feature>
<comment type="caution">
    <text evidence="5">The sequence shown here is derived from an EMBL/GenBank/DDBJ whole genome shotgun (WGS) entry which is preliminary data.</text>
</comment>
<proteinExistence type="predicted"/>
<dbReference type="PROSITE" id="PS50293">
    <property type="entry name" value="TPR_REGION"/>
    <property type="match status" value="1"/>
</dbReference>
<dbReference type="PANTHER" id="PTHR44858">
    <property type="entry name" value="TETRATRICOPEPTIDE REPEAT PROTEIN 6"/>
    <property type="match status" value="1"/>
</dbReference>
<keyword evidence="2 3" id="KW-0802">TPR repeat</keyword>
<dbReference type="EMBL" id="DYXT01000016">
    <property type="protein sequence ID" value="HJE38575.1"/>
    <property type="molecule type" value="Genomic_DNA"/>
</dbReference>
<feature type="repeat" description="TPR" evidence="3">
    <location>
        <begin position="161"/>
        <end position="194"/>
    </location>
</feature>
<organism evidence="5 6">
    <name type="scientific">Candidatus Amulumruptor caecigallinarius</name>
    <dbReference type="NCBI Taxonomy" id="2109911"/>
    <lineage>
        <taxon>Bacteria</taxon>
        <taxon>Pseudomonadati</taxon>
        <taxon>Bacteroidota</taxon>
        <taxon>Bacteroidia</taxon>
        <taxon>Bacteroidales</taxon>
        <taxon>Muribaculaceae</taxon>
        <taxon>Candidatus Amulumruptor</taxon>
    </lineage>
</organism>
<dbReference type="InterPro" id="IPR011990">
    <property type="entry name" value="TPR-like_helical_dom_sf"/>
</dbReference>
<dbReference type="InterPro" id="IPR019734">
    <property type="entry name" value="TPR_rpt"/>
</dbReference>
<feature type="repeat" description="TPR" evidence="3">
    <location>
        <begin position="93"/>
        <end position="126"/>
    </location>
</feature>
<dbReference type="PROSITE" id="PS50005">
    <property type="entry name" value="TPR"/>
    <property type="match status" value="5"/>
</dbReference>
<dbReference type="Pfam" id="PF13432">
    <property type="entry name" value="TPR_16"/>
    <property type="match status" value="1"/>
</dbReference>
<evidence type="ECO:0000256" key="4">
    <source>
        <dbReference type="SAM" id="SignalP"/>
    </source>
</evidence>
<evidence type="ECO:0000256" key="2">
    <source>
        <dbReference type="ARBA" id="ARBA00022803"/>
    </source>
</evidence>
<dbReference type="Pfam" id="PF00515">
    <property type="entry name" value="TPR_1"/>
    <property type="match status" value="1"/>
</dbReference>
<dbReference type="AlphaFoldDB" id="A0A921JHC6"/>
<dbReference type="InterPro" id="IPR050498">
    <property type="entry name" value="Ycf3"/>
</dbReference>
<dbReference type="GO" id="GO:0009279">
    <property type="term" value="C:cell outer membrane"/>
    <property type="evidence" value="ECO:0007669"/>
    <property type="project" value="TreeGrafter"/>
</dbReference>
<dbReference type="Proteomes" id="UP000711407">
    <property type="component" value="Unassembled WGS sequence"/>
</dbReference>
<evidence type="ECO:0000313" key="5">
    <source>
        <dbReference type="EMBL" id="HJE38575.1"/>
    </source>
</evidence>
<evidence type="ECO:0000256" key="3">
    <source>
        <dbReference type="PROSITE-ProRule" id="PRU00339"/>
    </source>
</evidence>
<dbReference type="Gene3D" id="1.25.40.10">
    <property type="entry name" value="Tetratricopeptide repeat domain"/>
    <property type="match status" value="4"/>
</dbReference>
<keyword evidence="4" id="KW-0732">Signal</keyword>
<keyword evidence="1" id="KW-0677">Repeat</keyword>
<dbReference type="SMART" id="SM00028">
    <property type="entry name" value="TPR"/>
    <property type="match status" value="8"/>
</dbReference>
<name>A0A921JHC6_9BACT</name>
<gene>
    <name evidence="5" type="ORF">K8V47_02265</name>
</gene>